<evidence type="ECO:0000313" key="2">
    <source>
        <dbReference type="EMBL" id="KAE9970598.1"/>
    </source>
</evidence>
<gene>
    <name evidence="2" type="ORF">BLS_004844</name>
</gene>
<protein>
    <submittedName>
        <fullName evidence="2">Uncharacterized protein</fullName>
    </submittedName>
</protein>
<feature type="signal peptide" evidence="1">
    <location>
        <begin position="1"/>
        <end position="19"/>
    </location>
</feature>
<keyword evidence="1" id="KW-0732">Signal</keyword>
<sequence>MKTYVGLLAWLSLFHAILAQNLGIRLDGAASQKQNFLWSSVVELQPNSARLSDDDLKVLAAKAHLEMTKDYISLNLGLRGGPPVVMATLAVGQKLYFASSNRRVYGGGEYYTTGASQDTLNARVIQELFRCELNMDVTLVVNRQGNSGDTSQHANAGACGEIMAILTWDLDNPGKPVDTLTDTWIVAVTLQKSNGVGTNQIVVKAPCSKPPVARGRRTVTYGCSDFLGRLGVNAIIASSEEEVIQDRLVGISIDRTYHVSIVCPSPE</sequence>
<feature type="chain" id="PRO_5034516797" evidence="1">
    <location>
        <begin position="20"/>
        <end position="267"/>
    </location>
</feature>
<name>A0A8H3YSR6_VENIN</name>
<organism evidence="2 3">
    <name type="scientific">Venturia inaequalis</name>
    <name type="common">Apple scab fungus</name>
    <dbReference type="NCBI Taxonomy" id="5025"/>
    <lineage>
        <taxon>Eukaryota</taxon>
        <taxon>Fungi</taxon>
        <taxon>Dikarya</taxon>
        <taxon>Ascomycota</taxon>
        <taxon>Pezizomycotina</taxon>
        <taxon>Dothideomycetes</taxon>
        <taxon>Pleosporomycetidae</taxon>
        <taxon>Venturiales</taxon>
        <taxon>Venturiaceae</taxon>
        <taxon>Venturia</taxon>
    </lineage>
</organism>
<reference evidence="2 3" key="1">
    <citation type="submission" date="2019-11" db="EMBL/GenBank/DDBJ databases">
        <title>Venturia inaequalis Genome Resource.</title>
        <authorList>
            <person name="Lichtner F.J."/>
        </authorList>
    </citation>
    <scope>NUCLEOTIDE SEQUENCE [LARGE SCALE GENOMIC DNA]</scope>
    <source>
        <strain evidence="2">Bline_iso_100314</strain>
    </source>
</reference>
<comment type="caution">
    <text evidence="2">The sequence shown here is derived from an EMBL/GenBank/DDBJ whole genome shotgun (WGS) entry which is preliminary data.</text>
</comment>
<dbReference type="AlphaFoldDB" id="A0A8H3YSR6"/>
<proteinExistence type="predicted"/>
<evidence type="ECO:0000256" key="1">
    <source>
        <dbReference type="SAM" id="SignalP"/>
    </source>
</evidence>
<accession>A0A8H3YSR6</accession>
<evidence type="ECO:0000313" key="3">
    <source>
        <dbReference type="Proteomes" id="UP000433883"/>
    </source>
</evidence>
<dbReference type="EMBL" id="WNWQ01000321">
    <property type="protein sequence ID" value="KAE9970598.1"/>
    <property type="molecule type" value="Genomic_DNA"/>
</dbReference>
<dbReference type="OrthoDB" id="3780330at2759"/>
<dbReference type="Proteomes" id="UP000433883">
    <property type="component" value="Unassembled WGS sequence"/>
</dbReference>